<feature type="domain" description="LysM" evidence="1">
    <location>
        <begin position="2"/>
        <end position="46"/>
    </location>
</feature>
<dbReference type="CDD" id="cd00118">
    <property type="entry name" value="LysM"/>
    <property type="match status" value="2"/>
</dbReference>
<dbReference type="Gene3D" id="3.10.350.10">
    <property type="entry name" value="LysM domain"/>
    <property type="match status" value="2"/>
</dbReference>
<protein>
    <submittedName>
        <fullName evidence="2">LysM domain-containing protein</fullName>
    </submittedName>
</protein>
<dbReference type="PANTHER" id="PTHR33734:SF22">
    <property type="entry name" value="MEMBRANE-BOUND LYTIC MUREIN TRANSGLYCOSYLASE D"/>
    <property type="match status" value="1"/>
</dbReference>
<dbReference type="EMBL" id="SMAE01000003">
    <property type="protein sequence ID" value="TCS90857.1"/>
    <property type="molecule type" value="Genomic_DNA"/>
</dbReference>
<dbReference type="PROSITE" id="PS51782">
    <property type="entry name" value="LYSM"/>
    <property type="match status" value="2"/>
</dbReference>
<dbReference type="InterPro" id="IPR036779">
    <property type="entry name" value="LysM_dom_sf"/>
</dbReference>
<dbReference type="OrthoDB" id="9811296at2"/>
<reference evidence="2 3" key="1">
    <citation type="submission" date="2019-03" db="EMBL/GenBank/DDBJ databases">
        <title>Genomic Encyclopedia of Type Strains, Phase IV (KMG-IV): sequencing the most valuable type-strain genomes for metagenomic binning, comparative biology and taxonomic classification.</title>
        <authorList>
            <person name="Goeker M."/>
        </authorList>
    </citation>
    <scope>NUCLEOTIDE SEQUENCE [LARGE SCALE GENOMIC DNA]</scope>
    <source>
        <strain evidence="2 3">DSM 26752</strain>
    </source>
</reference>
<dbReference type="SMART" id="SM00257">
    <property type="entry name" value="LysM"/>
    <property type="match status" value="2"/>
</dbReference>
<name>A0A4R3KZL5_9FIRM</name>
<accession>A0A4R3KZL5</accession>
<evidence type="ECO:0000313" key="3">
    <source>
        <dbReference type="Proteomes" id="UP000294567"/>
    </source>
</evidence>
<dbReference type="SUPFAM" id="SSF54106">
    <property type="entry name" value="LysM domain"/>
    <property type="match status" value="2"/>
</dbReference>
<evidence type="ECO:0000259" key="1">
    <source>
        <dbReference type="PROSITE" id="PS51782"/>
    </source>
</evidence>
<comment type="caution">
    <text evidence="2">The sequence shown here is derived from an EMBL/GenBank/DDBJ whole genome shotgun (WGS) entry which is preliminary data.</text>
</comment>
<evidence type="ECO:0000313" key="2">
    <source>
        <dbReference type="EMBL" id="TCS90857.1"/>
    </source>
</evidence>
<dbReference type="AlphaFoldDB" id="A0A4R3KZL5"/>
<dbReference type="Pfam" id="PF01476">
    <property type="entry name" value="LysM"/>
    <property type="match status" value="2"/>
</dbReference>
<feature type="domain" description="LysM" evidence="1">
    <location>
        <begin position="59"/>
        <end position="103"/>
    </location>
</feature>
<dbReference type="InterPro" id="IPR018392">
    <property type="entry name" value="LysM"/>
</dbReference>
<gene>
    <name evidence="2" type="ORF">EDD65_103168</name>
</gene>
<sequence>MNYHIVKPEDTIYTIAQMYNISIETILKANPEINPNMLTMGQIISIPLAPKEECPPGTFPYMIKKGDTLYLIARKNHIPLSLLIRSNPNVNPNNLTVGDVLCIPKYWDDYKSELYKITFKYPSSWEKVEENYYEGATGYFIVSVINSDLPTDEICKEEAYQNLNPYGLDPNIRNIKIGNQEGCLIMPSKDQSKEMDNQAALIVKYPKPININEIEYNHLIIWAEKNHIQGIKNTLRFI</sequence>
<dbReference type="RefSeq" id="WP_158279982.1">
    <property type="nucleotide sequence ID" value="NZ_CP068564.1"/>
</dbReference>
<organism evidence="2 3">
    <name type="scientific">Keratinibaculum paraultunense</name>
    <dbReference type="NCBI Taxonomy" id="1278232"/>
    <lineage>
        <taxon>Bacteria</taxon>
        <taxon>Bacillati</taxon>
        <taxon>Bacillota</taxon>
        <taxon>Tissierellia</taxon>
        <taxon>Tissierellales</taxon>
        <taxon>Tepidimicrobiaceae</taxon>
        <taxon>Keratinibaculum</taxon>
    </lineage>
</organism>
<proteinExistence type="predicted"/>
<keyword evidence="3" id="KW-1185">Reference proteome</keyword>
<dbReference type="Proteomes" id="UP000294567">
    <property type="component" value="Unassembled WGS sequence"/>
</dbReference>
<dbReference type="PANTHER" id="PTHR33734">
    <property type="entry name" value="LYSM DOMAIN-CONTAINING GPI-ANCHORED PROTEIN 2"/>
    <property type="match status" value="1"/>
</dbReference>